<proteinExistence type="predicted"/>
<name>A0A0A9DVU9_ARUDO</name>
<organism evidence="1">
    <name type="scientific">Arundo donax</name>
    <name type="common">Giant reed</name>
    <name type="synonym">Donax arundinaceus</name>
    <dbReference type="NCBI Taxonomy" id="35708"/>
    <lineage>
        <taxon>Eukaryota</taxon>
        <taxon>Viridiplantae</taxon>
        <taxon>Streptophyta</taxon>
        <taxon>Embryophyta</taxon>
        <taxon>Tracheophyta</taxon>
        <taxon>Spermatophyta</taxon>
        <taxon>Magnoliopsida</taxon>
        <taxon>Liliopsida</taxon>
        <taxon>Poales</taxon>
        <taxon>Poaceae</taxon>
        <taxon>PACMAD clade</taxon>
        <taxon>Arundinoideae</taxon>
        <taxon>Arundineae</taxon>
        <taxon>Arundo</taxon>
    </lineage>
</organism>
<reference evidence="1" key="2">
    <citation type="journal article" date="2015" name="Data Brief">
        <title>Shoot transcriptome of the giant reed, Arundo donax.</title>
        <authorList>
            <person name="Barrero R.A."/>
            <person name="Guerrero F.D."/>
            <person name="Moolhuijzen P."/>
            <person name="Goolsby J.A."/>
            <person name="Tidwell J."/>
            <person name="Bellgard S.E."/>
            <person name="Bellgard M.I."/>
        </authorList>
    </citation>
    <scope>NUCLEOTIDE SEQUENCE</scope>
    <source>
        <tissue evidence="1">Shoot tissue taken approximately 20 cm above the soil surface</tissue>
    </source>
</reference>
<accession>A0A0A9DVU9</accession>
<dbReference type="EMBL" id="GBRH01208110">
    <property type="protein sequence ID" value="JAD89785.1"/>
    <property type="molecule type" value="Transcribed_RNA"/>
</dbReference>
<dbReference type="AlphaFoldDB" id="A0A0A9DVU9"/>
<sequence length="94" mass="11205">MAKKLKLVTEANRGQTYQEIKGHVFFWEIEHRTKFFVYRVAEAMKTREDFRSRVAKCKKLCALPWDSDDHNGFLQKMIKHRTDKHKKAYDGSSI</sequence>
<protein>
    <submittedName>
        <fullName evidence="1">Uncharacterized protein</fullName>
    </submittedName>
</protein>
<reference evidence="1" key="1">
    <citation type="submission" date="2014-09" db="EMBL/GenBank/DDBJ databases">
        <authorList>
            <person name="Magalhaes I.L.F."/>
            <person name="Oliveira U."/>
            <person name="Santos F.R."/>
            <person name="Vidigal T.H.D.A."/>
            <person name="Brescovit A.D."/>
            <person name="Santos A.J."/>
        </authorList>
    </citation>
    <scope>NUCLEOTIDE SEQUENCE</scope>
    <source>
        <tissue evidence="1">Shoot tissue taken approximately 20 cm above the soil surface</tissue>
    </source>
</reference>
<evidence type="ECO:0000313" key="1">
    <source>
        <dbReference type="EMBL" id="JAD89785.1"/>
    </source>
</evidence>